<evidence type="ECO:0000256" key="5">
    <source>
        <dbReference type="ARBA" id="ARBA00023163"/>
    </source>
</evidence>
<dbReference type="InterPro" id="IPR007627">
    <property type="entry name" value="RNA_pol_sigma70_r2"/>
</dbReference>
<gene>
    <name evidence="10" type="ORF">KDL28_00105</name>
</gene>
<evidence type="ECO:0000259" key="8">
    <source>
        <dbReference type="Pfam" id="PF04542"/>
    </source>
</evidence>
<evidence type="ECO:0000256" key="2">
    <source>
        <dbReference type="ARBA" id="ARBA00023015"/>
    </source>
</evidence>
<proteinExistence type="inferred from homology"/>
<keyword evidence="3 6" id="KW-0731">Sigma factor</keyword>
<dbReference type="Gene3D" id="1.10.10.10">
    <property type="entry name" value="Winged helix-like DNA-binding domain superfamily/Winged helix DNA-binding domain"/>
    <property type="match status" value="1"/>
</dbReference>
<evidence type="ECO:0000256" key="6">
    <source>
        <dbReference type="RuleBase" id="RU000716"/>
    </source>
</evidence>
<dbReference type="PROSITE" id="PS01063">
    <property type="entry name" value="SIGMA70_ECF"/>
    <property type="match status" value="1"/>
</dbReference>
<evidence type="ECO:0000313" key="10">
    <source>
        <dbReference type="EMBL" id="MCO1653448.1"/>
    </source>
</evidence>
<reference evidence="10" key="1">
    <citation type="submission" date="2021-04" db="EMBL/GenBank/DDBJ databases">
        <title>Pseudonocardia sp. nov., isolated from sandy soil of mangrove forest.</title>
        <authorList>
            <person name="Zan Z."/>
            <person name="Huang R."/>
            <person name="Liu W."/>
        </authorList>
    </citation>
    <scope>NUCLEOTIDE SEQUENCE</scope>
    <source>
        <strain evidence="10">S2-4</strain>
    </source>
</reference>
<comment type="similarity">
    <text evidence="1 6">Belongs to the sigma-70 factor family. ECF subfamily.</text>
</comment>
<dbReference type="Proteomes" id="UP001165283">
    <property type="component" value="Unassembled WGS sequence"/>
</dbReference>
<dbReference type="EMBL" id="JAGSOV010000001">
    <property type="protein sequence ID" value="MCO1653448.1"/>
    <property type="molecule type" value="Genomic_DNA"/>
</dbReference>
<dbReference type="InterPro" id="IPR039425">
    <property type="entry name" value="RNA_pol_sigma-70-like"/>
</dbReference>
<evidence type="ECO:0000256" key="1">
    <source>
        <dbReference type="ARBA" id="ARBA00010641"/>
    </source>
</evidence>
<evidence type="ECO:0000256" key="7">
    <source>
        <dbReference type="SAM" id="MobiDB-lite"/>
    </source>
</evidence>
<comment type="caution">
    <text evidence="10">The sequence shown here is derived from an EMBL/GenBank/DDBJ whole genome shotgun (WGS) entry which is preliminary data.</text>
</comment>
<dbReference type="SUPFAM" id="SSF88659">
    <property type="entry name" value="Sigma3 and sigma4 domains of RNA polymerase sigma factors"/>
    <property type="match status" value="1"/>
</dbReference>
<dbReference type="InterPro" id="IPR013325">
    <property type="entry name" value="RNA_pol_sigma_r2"/>
</dbReference>
<dbReference type="InterPro" id="IPR013249">
    <property type="entry name" value="RNA_pol_sigma70_r4_t2"/>
</dbReference>
<dbReference type="InterPro" id="IPR000838">
    <property type="entry name" value="RNA_pol_sigma70_ECF_CS"/>
</dbReference>
<dbReference type="CDD" id="cd06171">
    <property type="entry name" value="Sigma70_r4"/>
    <property type="match status" value="1"/>
</dbReference>
<dbReference type="SUPFAM" id="SSF88946">
    <property type="entry name" value="Sigma2 domain of RNA polymerase sigma factors"/>
    <property type="match status" value="1"/>
</dbReference>
<keyword evidence="5 6" id="KW-0804">Transcription</keyword>
<evidence type="ECO:0000313" key="11">
    <source>
        <dbReference type="Proteomes" id="UP001165283"/>
    </source>
</evidence>
<dbReference type="InterPro" id="IPR036388">
    <property type="entry name" value="WH-like_DNA-bd_sf"/>
</dbReference>
<evidence type="ECO:0000256" key="4">
    <source>
        <dbReference type="ARBA" id="ARBA00023125"/>
    </source>
</evidence>
<dbReference type="Pfam" id="PF04542">
    <property type="entry name" value="Sigma70_r2"/>
    <property type="match status" value="1"/>
</dbReference>
<accession>A0ABT0ZRV1</accession>
<keyword evidence="2 6" id="KW-0805">Transcription regulation</keyword>
<keyword evidence="4 6" id="KW-0238">DNA-binding</keyword>
<sequence>MEIPGPHDPDPEPTEAGLLARVRGGERDAFAALVRRHAAGARRTAVLLGAGEEADDVVQEAFVKAYRALGGFREGADFRPWLLRIVANETRNAQRARRRRTAREGSPTAQPDGLLPGAGSAADPAERAVAADRMAALWQRLHALPEPQRRVLVCRFLLDLDEAQTATVLGVARGTVKSRTARGLGRLRALLAEAAPRSGPAATEGAGHG</sequence>
<dbReference type="InterPro" id="IPR014284">
    <property type="entry name" value="RNA_pol_sigma-70_dom"/>
</dbReference>
<dbReference type="PANTHER" id="PTHR43133">
    <property type="entry name" value="RNA POLYMERASE ECF-TYPE SIGMA FACTO"/>
    <property type="match status" value="1"/>
</dbReference>
<feature type="domain" description="RNA polymerase sigma-70 region 2" evidence="8">
    <location>
        <begin position="33"/>
        <end position="100"/>
    </location>
</feature>
<feature type="region of interest" description="Disordered" evidence="7">
    <location>
        <begin position="93"/>
        <end position="122"/>
    </location>
</feature>
<protein>
    <recommendedName>
        <fullName evidence="6">RNA polymerase sigma factor</fullName>
    </recommendedName>
</protein>
<organism evidence="10 11">
    <name type="scientific">Pseudonocardia humida</name>
    <dbReference type="NCBI Taxonomy" id="2800819"/>
    <lineage>
        <taxon>Bacteria</taxon>
        <taxon>Bacillati</taxon>
        <taxon>Actinomycetota</taxon>
        <taxon>Actinomycetes</taxon>
        <taxon>Pseudonocardiales</taxon>
        <taxon>Pseudonocardiaceae</taxon>
        <taxon>Pseudonocardia</taxon>
    </lineage>
</organism>
<dbReference type="PANTHER" id="PTHR43133:SF50">
    <property type="entry name" value="ECF RNA POLYMERASE SIGMA FACTOR SIGM"/>
    <property type="match status" value="1"/>
</dbReference>
<evidence type="ECO:0000259" key="9">
    <source>
        <dbReference type="Pfam" id="PF08281"/>
    </source>
</evidence>
<dbReference type="InterPro" id="IPR013324">
    <property type="entry name" value="RNA_pol_sigma_r3/r4-like"/>
</dbReference>
<name>A0ABT0ZRV1_9PSEU</name>
<dbReference type="Gene3D" id="1.10.1740.10">
    <property type="match status" value="1"/>
</dbReference>
<evidence type="ECO:0000256" key="3">
    <source>
        <dbReference type="ARBA" id="ARBA00023082"/>
    </source>
</evidence>
<keyword evidence="11" id="KW-1185">Reference proteome</keyword>
<dbReference type="NCBIfam" id="TIGR02937">
    <property type="entry name" value="sigma70-ECF"/>
    <property type="match status" value="1"/>
</dbReference>
<dbReference type="Pfam" id="PF08281">
    <property type="entry name" value="Sigma70_r4_2"/>
    <property type="match status" value="1"/>
</dbReference>
<feature type="domain" description="RNA polymerase sigma factor 70 region 4 type 2" evidence="9">
    <location>
        <begin position="136"/>
        <end position="187"/>
    </location>
</feature>